<evidence type="ECO:0000313" key="7">
    <source>
        <dbReference type="EMBL" id="KAF9787301.1"/>
    </source>
</evidence>
<evidence type="ECO:0000256" key="1">
    <source>
        <dbReference type="ARBA" id="ARBA00022552"/>
    </source>
</evidence>
<organism evidence="7 8">
    <name type="scientific">Thelephora terrestris</name>
    <dbReference type="NCBI Taxonomy" id="56493"/>
    <lineage>
        <taxon>Eukaryota</taxon>
        <taxon>Fungi</taxon>
        <taxon>Dikarya</taxon>
        <taxon>Basidiomycota</taxon>
        <taxon>Agaricomycotina</taxon>
        <taxon>Agaricomycetes</taxon>
        <taxon>Thelephorales</taxon>
        <taxon>Thelephoraceae</taxon>
        <taxon>Thelephora</taxon>
    </lineage>
</organism>
<gene>
    <name evidence="7" type="ORF">BJ322DRAFT_715228</name>
</gene>
<feature type="domain" description="Exonuclease" evidence="6">
    <location>
        <begin position="4"/>
        <end position="168"/>
    </location>
</feature>
<dbReference type="OrthoDB" id="8191639at2759"/>
<keyword evidence="4" id="KW-0269">Exonuclease</keyword>
<dbReference type="EMBL" id="WIUZ02000005">
    <property type="protein sequence ID" value="KAF9787301.1"/>
    <property type="molecule type" value="Genomic_DNA"/>
</dbReference>
<dbReference type="GO" id="GO:0005634">
    <property type="term" value="C:nucleus"/>
    <property type="evidence" value="ECO:0007669"/>
    <property type="project" value="TreeGrafter"/>
</dbReference>
<evidence type="ECO:0000256" key="5">
    <source>
        <dbReference type="ARBA" id="ARBA00025599"/>
    </source>
</evidence>
<evidence type="ECO:0000259" key="6">
    <source>
        <dbReference type="SMART" id="SM00479"/>
    </source>
</evidence>
<keyword evidence="3" id="KW-0378">Hydrolase</keyword>
<dbReference type="InterPro" id="IPR013520">
    <property type="entry name" value="Ribonucl_H"/>
</dbReference>
<proteinExistence type="predicted"/>
<keyword evidence="2" id="KW-0540">Nuclease</keyword>
<reference evidence="7" key="2">
    <citation type="submission" date="2020-11" db="EMBL/GenBank/DDBJ databases">
        <authorList>
            <consortium name="DOE Joint Genome Institute"/>
            <person name="Kuo A."/>
            <person name="Miyauchi S."/>
            <person name="Kiss E."/>
            <person name="Drula E."/>
            <person name="Kohler A."/>
            <person name="Sanchez-Garcia M."/>
            <person name="Andreopoulos B."/>
            <person name="Barry K.W."/>
            <person name="Bonito G."/>
            <person name="Buee M."/>
            <person name="Carver A."/>
            <person name="Chen C."/>
            <person name="Cichocki N."/>
            <person name="Clum A."/>
            <person name="Culley D."/>
            <person name="Crous P.W."/>
            <person name="Fauchery L."/>
            <person name="Girlanda M."/>
            <person name="Hayes R."/>
            <person name="Keri Z."/>
            <person name="Labutti K."/>
            <person name="Lipzen A."/>
            <person name="Lombard V."/>
            <person name="Magnuson J."/>
            <person name="Maillard F."/>
            <person name="Morin E."/>
            <person name="Murat C."/>
            <person name="Nolan M."/>
            <person name="Ohm R."/>
            <person name="Pangilinan J."/>
            <person name="Pereira M."/>
            <person name="Perotto S."/>
            <person name="Peter M."/>
            <person name="Riley R."/>
            <person name="Sitrit Y."/>
            <person name="Stielow B."/>
            <person name="Szollosi G."/>
            <person name="Zifcakova L."/>
            <person name="Stursova M."/>
            <person name="Spatafora J.W."/>
            <person name="Tedersoo L."/>
            <person name="Vaario L.-M."/>
            <person name="Yamada A."/>
            <person name="Yan M."/>
            <person name="Wang P."/>
            <person name="Xu J."/>
            <person name="Bruns T."/>
            <person name="Baldrian P."/>
            <person name="Vilgalys R."/>
            <person name="Henrissat B."/>
            <person name="Grigoriev I.V."/>
            <person name="Hibbett D."/>
            <person name="Nagy L.G."/>
            <person name="Martin F.M."/>
        </authorList>
    </citation>
    <scope>NUCLEOTIDE SEQUENCE</scope>
    <source>
        <strain evidence="7">UH-Tt-Lm1</strain>
    </source>
</reference>
<dbReference type="Gene3D" id="3.30.420.10">
    <property type="entry name" value="Ribonuclease H-like superfamily/Ribonuclease H"/>
    <property type="match status" value="1"/>
</dbReference>
<evidence type="ECO:0000256" key="3">
    <source>
        <dbReference type="ARBA" id="ARBA00022801"/>
    </source>
</evidence>
<dbReference type="GO" id="GO:0006364">
    <property type="term" value="P:rRNA processing"/>
    <property type="evidence" value="ECO:0007669"/>
    <property type="project" value="UniProtKB-KW"/>
</dbReference>
<dbReference type="InterPro" id="IPR036397">
    <property type="entry name" value="RNaseH_sf"/>
</dbReference>
<evidence type="ECO:0000313" key="8">
    <source>
        <dbReference type="Proteomes" id="UP000736335"/>
    </source>
</evidence>
<protein>
    <submittedName>
        <fullName evidence="7">Ribonuclease H-like domain-containing protein</fullName>
    </submittedName>
</protein>
<dbReference type="InterPro" id="IPR047021">
    <property type="entry name" value="REXO1/3/4-like"/>
</dbReference>
<keyword evidence="1" id="KW-0698">rRNA processing</keyword>
<evidence type="ECO:0000256" key="2">
    <source>
        <dbReference type="ARBA" id="ARBA00022722"/>
    </source>
</evidence>
<dbReference type="GO" id="GO:0004527">
    <property type="term" value="F:exonuclease activity"/>
    <property type="evidence" value="ECO:0007669"/>
    <property type="project" value="UniProtKB-KW"/>
</dbReference>
<dbReference type="PANTHER" id="PTHR12801:SF45">
    <property type="entry name" value="RNA EXONUCLEASE 4"/>
    <property type="match status" value="1"/>
</dbReference>
<dbReference type="InterPro" id="IPR012337">
    <property type="entry name" value="RNaseH-like_sf"/>
</dbReference>
<sequence>MSSRYIALSTQSVGVGPAGSTSMLARVVIVGYRGTTLMNEFVKPTLPISDYRTNVTGIVPGILESDDAVPFDEIQARVAMHIADKIIIGHSLWNDLSVIGLPHRAVDTRDVALYRPFRETLRMNQLVGLPTLMWHFMNREIQKERVDPLENARALMDLYRSAETDFEGPISGGEWPFHLPPENFARCYL</sequence>
<accession>A0A9P6HHG6</accession>
<dbReference type="AlphaFoldDB" id="A0A9P6HHG6"/>
<comment type="function">
    <text evidence="5">Exoribonuclease involved in ribosome biosynthesis. Involved in the processing of ITS1, the internal transcribed spacer localized between the 18S and 5.8S rRNAs.</text>
</comment>
<dbReference type="Proteomes" id="UP000736335">
    <property type="component" value="Unassembled WGS sequence"/>
</dbReference>
<dbReference type="GO" id="GO:0003676">
    <property type="term" value="F:nucleic acid binding"/>
    <property type="evidence" value="ECO:0007669"/>
    <property type="project" value="InterPro"/>
</dbReference>
<keyword evidence="8" id="KW-1185">Reference proteome</keyword>
<reference evidence="7" key="1">
    <citation type="journal article" date="2020" name="Nat. Commun.">
        <title>Large-scale genome sequencing of mycorrhizal fungi provides insights into the early evolution of symbiotic traits.</title>
        <authorList>
            <person name="Miyauchi S."/>
            <person name="Kiss E."/>
            <person name="Kuo A."/>
            <person name="Drula E."/>
            <person name="Kohler A."/>
            <person name="Sanchez-Garcia M."/>
            <person name="Morin E."/>
            <person name="Andreopoulos B."/>
            <person name="Barry K.W."/>
            <person name="Bonito G."/>
            <person name="Buee M."/>
            <person name="Carver A."/>
            <person name="Chen C."/>
            <person name="Cichocki N."/>
            <person name="Clum A."/>
            <person name="Culley D."/>
            <person name="Crous P.W."/>
            <person name="Fauchery L."/>
            <person name="Girlanda M."/>
            <person name="Hayes R.D."/>
            <person name="Keri Z."/>
            <person name="LaButti K."/>
            <person name="Lipzen A."/>
            <person name="Lombard V."/>
            <person name="Magnuson J."/>
            <person name="Maillard F."/>
            <person name="Murat C."/>
            <person name="Nolan M."/>
            <person name="Ohm R.A."/>
            <person name="Pangilinan J."/>
            <person name="Pereira M.F."/>
            <person name="Perotto S."/>
            <person name="Peter M."/>
            <person name="Pfister S."/>
            <person name="Riley R."/>
            <person name="Sitrit Y."/>
            <person name="Stielow J.B."/>
            <person name="Szollosi G."/>
            <person name="Zifcakova L."/>
            <person name="Stursova M."/>
            <person name="Spatafora J.W."/>
            <person name="Tedersoo L."/>
            <person name="Vaario L.M."/>
            <person name="Yamada A."/>
            <person name="Yan M."/>
            <person name="Wang P."/>
            <person name="Xu J."/>
            <person name="Bruns T."/>
            <person name="Baldrian P."/>
            <person name="Vilgalys R."/>
            <person name="Dunand C."/>
            <person name="Henrissat B."/>
            <person name="Grigoriev I.V."/>
            <person name="Hibbett D."/>
            <person name="Nagy L.G."/>
            <person name="Martin F.M."/>
        </authorList>
    </citation>
    <scope>NUCLEOTIDE SEQUENCE</scope>
    <source>
        <strain evidence="7">UH-Tt-Lm1</strain>
    </source>
</reference>
<dbReference type="SMART" id="SM00479">
    <property type="entry name" value="EXOIII"/>
    <property type="match status" value="1"/>
</dbReference>
<dbReference type="SUPFAM" id="SSF53098">
    <property type="entry name" value="Ribonuclease H-like"/>
    <property type="match status" value="1"/>
</dbReference>
<dbReference type="PANTHER" id="PTHR12801">
    <property type="entry name" value="RNA EXONUCLEASE REXO1 / RECO3 FAMILY MEMBER-RELATED"/>
    <property type="match status" value="1"/>
</dbReference>
<name>A0A9P6HHG6_9AGAM</name>
<evidence type="ECO:0000256" key="4">
    <source>
        <dbReference type="ARBA" id="ARBA00022839"/>
    </source>
</evidence>
<comment type="caution">
    <text evidence="7">The sequence shown here is derived from an EMBL/GenBank/DDBJ whole genome shotgun (WGS) entry which is preliminary data.</text>
</comment>